<dbReference type="SUPFAM" id="SSF56112">
    <property type="entry name" value="Protein kinase-like (PK-like)"/>
    <property type="match status" value="1"/>
</dbReference>
<dbReference type="Pfam" id="PF00560">
    <property type="entry name" value="LRR_1"/>
    <property type="match status" value="1"/>
</dbReference>
<keyword evidence="1" id="KW-0433">Leucine-rich repeat</keyword>
<organism evidence="4 5">
    <name type="scientific">Lachnellula cervina</name>
    <dbReference type="NCBI Taxonomy" id="1316786"/>
    <lineage>
        <taxon>Eukaryota</taxon>
        <taxon>Fungi</taxon>
        <taxon>Dikarya</taxon>
        <taxon>Ascomycota</taxon>
        <taxon>Pezizomycotina</taxon>
        <taxon>Leotiomycetes</taxon>
        <taxon>Helotiales</taxon>
        <taxon>Lachnaceae</taxon>
        <taxon>Lachnellula</taxon>
    </lineage>
</organism>
<evidence type="ECO:0000313" key="4">
    <source>
        <dbReference type="EMBL" id="TVY50667.1"/>
    </source>
</evidence>
<gene>
    <name evidence="4" type="primary">gefL</name>
    <name evidence="4" type="ORF">LCER1_G007727</name>
</gene>
<dbReference type="Gene3D" id="3.80.10.10">
    <property type="entry name" value="Ribonuclease Inhibitor"/>
    <property type="match status" value="1"/>
</dbReference>
<dbReference type="AlphaFoldDB" id="A0A7D8UJW5"/>
<dbReference type="PANTHER" id="PTHR48051">
    <property type="match status" value="1"/>
</dbReference>
<dbReference type="InterPro" id="IPR001611">
    <property type="entry name" value="Leu-rich_rpt"/>
</dbReference>
<keyword evidence="5" id="KW-1185">Reference proteome</keyword>
<evidence type="ECO:0000313" key="5">
    <source>
        <dbReference type="Proteomes" id="UP000481288"/>
    </source>
</evidence>
<accession>A0A7D8UJW5</accession>
<name>A0A7D8UJW5_9HELO</name>
<reference evidence="4 5" key="1">
    <citation type="submission" date="2018-05" db="EMBL/GenBank/DDBJ databases">
        <title>Whole genome sequencing for identification of molecular markers to develop diagnostic detection tools for the regulated plant pathogen Lachnellula willkommii.</title>
        <authorList>
            <person name="Giroux E."/>
            <person name="Bilodeau G."/>
        </authorList>
    </citation>
    <scope>NUCLEOTIDE SEQUENCE [LARGE SCALE GENOMIC DNA]</scope>
    <source>
        <strain evidence="4 5">CBS 625.97</strain>
    </source>
</reference>
<dbReference type="OrthoDB" id="1668230at2759"/>
<dbReference type="SUPFAM" id="SSF52058">
    <property type="entry name" value="L domain-like"/>
    <property type="match status" value="1"/>
</dbReference>
<protein>
    <submittedName>
        <fullName evidence="4">Ras guanine nucleotide exchange factor L</fullName>
    </submittedName>
</protein>
<dbReference type="Gene3D" id="3.30.200.20">
    <property type="entry name" value="Phosphorylase Kinase, domain 1"/>
    <property type="match status" value="1"/>
</dbReference>
<evidence type="ECO:0000256" key="2">
    <source>
        <dbReference type="ARBA" id="ARBA00022737"/>
    </source>
</evidence>
<dbReference type="PANTHER" id="PTHR48051:SF1">
    <property type="entry name" value="RAS SUPPRESSOR PROTEIN 1"/>
    <property type="match status" value="1"/>
</dbReference>
<comment type="caution">
    <text evidence="4">The sequence shown here is derived from an EMBL/GenBank/DDBJ whole genome shotgun (WGS) entry which is preliminary data.</text>
</comment>
<feature type="non-terminal residue" evidence="4">
    <location>
        <position position="353"/>
    </location>
</feature>
<dbReference type="GO" id="GO:0005737">
    <property type="term" value="C:cytoplasm"/>
    <property type="evidence" value="ECO:0007669"/>
    <property type="project" value="TreeGrafter"/>
</dbReference>
<feature type="region of interest" description="Disordered" evidence="3">
    <location>
        <begin position="1"/>
        <end position="24"/>
    </location>
</feature>
<keyword evidence="2" id="KW-0677">Repeat</keyword>
<dbReference type="InterPro" id="IPR011009">
    <property type="entry name" value="Kinase-like_dom_sf"/>
</dbReference>
<proteinExistence type="predicted"/>
<sequence>MTINTQTHHPITTKPKPKPDPESNQVLKIEKGTTKIKISSGTLTTFPLPILTPFDTLTHLDLSNNPSLSTLPASISRLHKLKIAFFSSCAFTTFPAQLAQCRSLEMIAFKSNAMTCIPENAFPRKLRWLILTDNRLEALPESIGRCAGLQKCMLAGNRLRGLPDGMRACRKLGLLRLSGNLMEGVPGWVLGLPELSYLSFAGNPCSSRGSNSGGGNGVDKAMLDEIAWEDLEIQHVLGEGASGVISKGIWKHFPSPSPSPSTSTSEQEKAPEVDIDVAVKVFKGALTSDGSPLDEMHATITAGKHPNLIDPLGRITGKTGLVLQLIPPTYTNLGLPPSLDSCTRDSFPADTVF</sequence>
<dbReference type="InterPro" id="IPR032675">
    <property type="entry name" value="LRR_dom_sf"/>
</dbReference>
<dbReference type="InterPro" id="IPR050216">
    <property type="entry name" value="LRR_domain-containing"/>
</dbReference>
<evidence type="ECO:0000256" key="3">
    <source>
        <dbReference type="SAM" id="MobiDB-lite"/>
    </source>
</evidence>
<dbReference type="Proteomes" id="UP000481288">
    <property type="component" value="Unassembled WGS sequence"/>
</dbReference>
<dbReference type="EMBL" id="QGMG01001044">
    <property type="protein sequence ID" value="TVY50667.1"/>
    <property type="molecule type" value="Genomic_DNA"/>
</dbReference>
<evidence type="ECO:0000256" key="1">
    <source>
        <dbReference type="ARBA" id="ARBA00022614"/>
    </source>
</evidence>